<accession>A0A9P6JUH0</accession>
<comment type="caution">
    <text evidence="2">The sequence shown here is derived from an EMBL/GenBank/DDBJ whole genome shotgun (WGS) entry which is preliminary data.</text>
</comment>
<dbReference type="AlphaFoldDB" id="A0A9P6JUH0"/>
<keyword evidence="3" id="KW-1185">Reference proteome</keyword>
<evidence type="ECO:0000256" key="1">
    <source>
        <dbReference type="SAM" id="MobiDB-lite"/>
    </source>
</evidence>
<dbReference type="InterPro" id="IPR011333">
    <property type="entry name" value="SKP1/BTB/POZ_sf"/>
</dbReference>
<feature type="compositionally biased region" description="Basic and acidic residues" evidence="1">
    <location>
        <begin position="124"/>
        <end position="137"/>
    </location>
</feature>
<feature type="region of interest" description="Disordered" evidence="1">
    <location>
        <begin position="1"/>
        <end position="238"/>
    </location>
</feature>
<protein>
    <submittedName>
        <fullName evidence="2">Uncharacterized protein</fullName>
    </submittedName>
</protein>
<name>A0A9P6JUH0_9AGAR</name>
<feature type="compositionally biased region" description="Pro residues" evidence="1">
    <location>
        <begin position="155"/>
        <end position="164"/>
    </location>
</feature>
<gene>
    <name evidence="2" type="ORF">CPB83DRAFT_843968</name>
</gene>
<feature type="compositionally biased region" description="Low complexity" evidence="1">
    <location>
        <begin position="598"/>
        <end position="623"/>
    </location>
</feature>
<feature type="region of interest" description="Disordered" evidence="1">
    <location>
        <begin position="372"/>
        <end position="396"/>
    </location>
</feature>
<dbReference type="EMBL" id="MU157826">
    <property type="protein sequence ID" value="KAF9534272.1"/>
    <property type="molecule type" value="Genomic_DNA"/>
</dbReference>
<feature type="compositionally biased region" description="Polar residues" evidence="1">
    <location>
        <begin position="212"/>
        <end position="221"/>
    </location>
</feature>
<feature type="region of interest" description="Disordered" evidence="1">
    <location>
        <begin position="562"/>
        <end position="623"/>
    </location>
</feature>
<reference evidence="2" key="1">
    <citation type="submission" date="2020-11" db="EMBL/GenBank/DDBJ databases">
        <authorList>
            <consortium name="DOE Joint Genome Institute"/>
            <person name="Ahrendt S."/>
            <person name="Riley R."/>
            <person name="Andreopoulos W."/>
            <person name="Labutti K."/>
            <person name="Pangilinan J."/>
            <person name="Ruiz-Duenas F.J."/>
            <person name="Barrasa J.M."/>
            <person name="Sanchez-Garcia M."/>
            <person name="Camarero S."/>
            <person name="Miyauchi S."/>
            <person name="Serrano A."/>
            <person name="Linde D."/>
            <person name="Babiker R."/>
            <person name="Drula E."/>
            <person name="Ayuso-Fernandez I."/>
            <person name="Pacheco R."/>
            <person name="Padilla G."/>
            <person name="Ferreira P."/>
            <person name="Barriuso J."/>
            <person name="Kellner H."/>
            <person name="Castanera R."/>
            <person name="Alfaro M."/>
            <person name="Ramirez L."/>
            <person name="Pisabarro A.G."/>
            <person name="Kuo A."/>
            <person name="Tritt A."/>
            <person name="Lipzen A."/>
            <person name="He G."/>
            <person name="Yan M."/>
            <person name="Ng V."/>
            <person name="Cullen D."/>
            <person name="Martin F."/>
            <person name="Rosso M.-N."/>
            <person name="Henrissat B."/>
            <person name="Hibbett D."/>
            <person name="Martinez A.T."/>
            <person name="Grigoriev I.V."/>
        </authorList>
    </citation>
    <scope>NUCLEOTIDE SEQUENCE</scope>
    <source>
        <strain evidence="2">CBS 506.95</strain>
    </source>
</reference>
<dbReference type="Gene3D" id="3.30.710.10">
    <property type="entry name" value="Potassium Channel Kv1.1, Chain A"/>
    <property type="match status" value="1"/>
</dbReference>
<feature type="compositionally biased region" description="Basic and acidic residues" evidence="1">
    <location>
        <begin position="96"/>
        <end position="105"/>
    </location>
</feature>
<evidence type="ECO:0000313" key="2">
    <source>
        <dbReference type="EMBL" id="KAF9534272.1"/>
    </source>
</evidence>
<evidence type="ECO:0000313" key="3">
    <source>
        <dbReference type="Proteomes" id="UP000807306"/>
    </source>
</evidence>
<feature type="compositionally biased region" description="Low complexity" evidence="1">
    <location>
        <begin position="525"/>
        <end position="538"/>
    </location>
</feature>
<proteinExistence type="predicted"/>
<feature type="compositionally biased region" description="Polar residues" evidence="1">
    <location>
        <begin position="1"/>
        <end position="24"/>
    </location>
</feature>
<dbReference type="OrthoDB" id="3363734at2759"/>
<feature type="compositionally biased region" description="Pro residues" evidence="1">
    <location>
        <begin position="513"/>
        <end position="524"/>
    </location>
</feature>
<sequence>MQQKRSTMDQSYRPASQSTIIPSQSHRKRPSIQATMHWLSRSPTPGAGSTSSLPGSYSPSKPVKVQEPKPVRTIDLISSPPRSAGLLGTGATVVRTPDEALRETGVRLNHPGDGGNTSPSSPRKSGEKKERKEEKTPRPKHKRAPSRQALLSSPTSPPLPPLPLPEEDEERLLESDFVPTTPPRPTRSIPGSTPDMQRTVSKRSSMKIPKSISITNSTSTYDDPPSVPPLPAHIAASTQPPPFSPILVSEPPTPLADQSKAIISLETCTQTFRTTLATLSSRPSHLSKYLSTLFRTEEARSHVSSVYSTESEDMAMYRRHLTGQGLVPVSTTVHIFLDRPSSPYHHILAYLRTPYAEGQIETLPYALQLHSSPSSNLNNNSQPSFSLPPSSLSSHNSLSQTRLENLIEVRDEAAYLHLDGLHKLCTDEIRNRYGPRLAPHAHHTRGQSSSSVASIHSLHASVYSLHTLLEKVETDLRHSVVGASGPTGPSAMGGQELPITPATAVPAATHTPAIPPAPTPPPTTALPAVPGSASSAAPLTGPFAPPPAAIAIRRSKQLLNGHFHSHSNSTSTSSVEVMMPKTPPTPKSWEGSHHQEQPSKSPKTSSRSSSKSRPAQAPPAGWI</sequence>
<organism evidence="2 3">
    <name type="scientific">Crepidotus variabilis</name>
    <dbReference type="NCBI Taxonomy" id="179855"/>
    <lineage>
        <taxon>Eukaryota</taxon>
        <taxon>Fungi</taxon>
        <taxon>Dikarya</taxon>
        <taxon>Basidiomycota</taxon>
        <taxon>Agaricomycotina</taxon>
        <taxon>Agaricomycetes</taxon>
        <taxon>Agaricomycetidae</taxon>
        <taxon>Agaricales</taxon>
        <taxon>Agaricineae</taxon>
        <taxon>Crepidotaceae</taxon>
        <taxon>Crepidotus</taxon>
    </lineage>
</organism>
<dbReference type="Proteomes" id="UP000807306">
    <property type="component" value="Unassembled WGS sequence"/>
</dbReference>
<feature type="region of interest" description="Disordered" evidence="1">
    <location>
        <begin position="508"/>
        <end position="541"/>
    </location>
</feature>
<feature type="compositionally biased region" description="Low complexity" evidence="1">
    <location>
        <begin position="49"/>
        <end position="62"/>
    </location>
</feature>